<organism evidence="1">
    <name type="scientific">marine sediment metagenome</name>
    <dbReference type="NCBI Taxonomy" id="412755"/>
    <lineage>
        <taxon>unclassified sequences</taxon>
        <taxon>metagenomes</taxon>
        <taxon>ecological metagenomes</taxon>
    </lineage>
</organism>
<name>A0A0F9TJD8_9ZZZZ</name>
<evidence type="ECO:0000313" key="1">
    <source>
        <dbReference type="EMBL" id="KKN41563.1"/>
    </source>
</evidence>
<dbReference type="AlphaFoldDB" id="A0A0F9TJD8"/>
<dbReference type="EMBL" id="LAZR01001641">
    <property type="protein sequence ID" value="KKN41563.1"/>
    <property type="molecule type" value="Genomic_DNA"/>
</dbReference>
<gene>
    <name evidence="1" type="ORF">LCGC14_0722190</name>
</gene>
<sequence length="79" mass="9106">MIKATATVAKRDGEWEGEKFQAIHIDIPNNVKTSAFVLQDKWDQFSLEEKKQALKRLEGSLESAIMTWISEWYKSIGSF</sequence>
<reference evidence="1" key="1">
    <citation type="journal article" date="2015" name="Nature">
        <title>Complex archaea that bridge the gap between prokaryotes and eukaryotes.</title>
        <authorList>
            <person name="Spang A."/>
            <person name="Saw J.H."/>
            <person name="Jorgensen S.L."/>
            <person name="Zaremba-Niedzwiedzka K."/>
            <person name="Martijn J."/>
            <person name="Lind A.E."/>
            <person name="van Eijk R."/>
            <person name="Schleper C."/>
            <person name="Guy L."/>
            <person name="Ettema T.J."/>
        </authorList>
    </citation>
    <scope>NUCLEOTIDE SEQUENCE</scope>
</reference>
<comment type="caution">
    <text evidence="1">The sequence shown here is derived from an EMBL/GenBank/DDBJ whole genome shotgun (WGS) entry which is preliminary data.</text>
</comment>
<protein>
    <submittedName>
        <fullName evidence="1">Uncharacterized protein</fullName>
    </submittedName>
</protein>
<proteinExistence type="predicted"/>
<accession>A0A0F9TJD8</accession>